<feature type="DNA-binding region" description="OmpR/PhoB-type" evidence="7">
    <location>
        <begin position="125"/>
        <end position="233"/>
    </location>
</feature>
<dbReference type="PANTHER" id="PTHR48111">
    <property type="entry name" value="REGULATOR OF RPOS"/>
    <property type="match status" value="1"/>
</dbReference>
<feature type="modified residue" description="4-aspartylphosphate" evidence="6">
    <location>
        <position position="51"/>
    </location>
</feature>
<dbReference type="InterPro" id="IPR016032">
    <property type="entry name" value="Sig_transdc_resp-reg_C-effctor"/>
</dbReference>
<evidence type="ECO:0000313" key="11">
    <source>
        <dbReference type="Proteomes" id="UP000216339"/>
    </source>
</evidence>
<dbReference type="OrthoDB" id="9790442at2"/>
<organism evidence="10 11">
    <name type="scientific">Rubrivirga marina</name>
    <dbReference type="NCBI Taxonomy" id="1196024"/>
    <lineage>
        <taxon>Bacteria</taxon>
        <taxon>Pseudomonadati</taxon>
        <taxon>Rhodothermota</taxon>
        <taxon>Rhodothermia</taxon>
        <taxon>Rhodothermales</taxon>
        <taxon>Rubricoccaceae</taxon>
        <taxon>Rubrivirga</taxon>
    </lineage>
</organism>
<evidence type="ECO:0000259" key="9">
    <source>
        <dbReference type="PROSITE" id="PS51755"/>
    </source>
</evidence>
<evidence type="ECO:0000313" key="10">
    <source>
        <dbReference type="EMBL" id="PAP76340.1"/>
    </source>
</evidence>
<evidence type="ECO:0000256" key="4">
    <source>
        <dbReference type="ARBA" id="ARBA00023125"/>
    </source>
</evidence>
<evidence type="ECO:0000256" key="6">
    <source>
        <dbReference type="PROSITE-ProRule" id="PRU00169"/>
    </source>
</evidence>
<name>A0A271IYY4_9BACT</name>
<feature type="domain" description="Response regulatory" evidence="8">
    <location>
        <begin position="2"/>
        <end position="116"/>
    </location>
</feature>
<evidence type="ECO:0000256" key="7">
    <source>
        <dbReference type="PROSITE-ProRule" id="PRU01091"/>
    </source>
</evidence>
<dbReference type="GO" id="GO:0006355">
    <property type="term" value="P:regulation of DNA-templated transcription"/>
    <property type="evidence" value="ECO:0007669"/>
    <property type="project" value="InterPro"/>
</dbReference>
<dbReference type="SUPFAM" id="SSF52172">
    <property type="entry name" value="CheY-like"/>
    <property type="match status" value="1"/>
</dbReference>
<dbReference type="GO" id="GO:0032993">
    <property type="term" value="C:protein-DNA complex"/>
    <property type="evidence" value="ECO:0007669"/>
    <property type="project" value="TreeGrafter"/>
</dbReference>
<dbReference type="InterPro" id="IPR036388">
    <property type="entry name" value="WH-like_DNA-bd_sf"/>
</dbReference>
<dbReference type="GO" id="GO:0000156">
    <property type="term" value="F:phosphorelay response regulator activity"/>
    <property type="evidence" value="ECO:0007669"/>
    <property type="project" value="TreeGrafter"/>
</dbReference>
<keyword evidence="4 7" id="KW-0238">DNA-binding</keyword>
<dbReference type="Gene3D" id="3.40.50.2300">
    <property type="match status" value="1"/>
</dbReference>
<comment type="caution">
    <text evidence="10">The sequence shown here is derived from an EMBL/GenBank/DDBJ whole genome shotgun (WGS) entry which is preliminary data.</text>
</comment>
<dbReference type="CDD" id="cd17624">
    <property type="entry name" value="REC_OmpR_PmrA-like"/>
    <property type="match status" value="1"/>
</dbReference>
<keyword evidence="11" id="KW-1185">Reference proteome</keyword>
<dbReference type="GO" id="GO:0000976">
    <property type="term" value="F:transcription cis-regulatory region binding"/>
    <property type="evidence" value="ECO:0007669"/>
    <property type="project" value="TreeGrafter"/>
</dbReference>
<dbReference type="AlphaFoldDB" id="A0A271IYY4"/>
<dbReference type="InterPro" id="IPR001867">
    <property type="entry name" value="OmpR/PhoB-type_DNA-bd"/>
</dbReference>
<evidence type="ECO:0000259" key="8">
    <source>
        <dbReference type="PROSITE" id="PS50110"/>
    </source>
</evidence>
<keyword evidence="2" id="KW-0902">Two-component regulatory system</keyword>
<dbReference type="InterPro" id="IPR001789">
    <property type="entry name" value="Sig_transdc_resp-reg_receiver"/>
</dbReference>
<proteinExistence type="predicted"/>
<dbReference type="Pfam" id="PF00486">
    <property type="entry name" value="Trans_reg_C"/>
    <property type="match status" value="1"/>
</dbReference>
<keyword evidence="3" id="KW-0805">Transcription regulation</keyword>
<dbReference type="PROSITE" id="PS50110">
    <property type="entry name" value="RESPONSE_REGULATORY"/>
    <property type="match status" value="1"/>
</dbReference>
<keyword evidence="5" id="KW-0804">Transcription</keyword>
<dbReference type="Gene3D" id="1.10.10.10">
    <property type="entry name" value="Winged helix-like DNA-binding domain superfamily/Winged helix DNA-binding domain"/>
    <property type="match status" value="1"/>
</dbReference>
<dbReference type="SMART" id="SM00862">
    <property type="entry name" value="Trans_reg_C"/>
    <property type="match status" value="1"/>
</dbReference>
<evidence type="ECO:0000256" key="3">
    <source>
        <dbReference type="ARBA" id="ARBA00023015"/>
    </source>
</evidence>
<dbReference type="PANTHER" id="PTHR48111:SF1">
    <property type="entry name" value="TWO-COMPONENT RESPONSE REGULATOR ORR33"/>
    <property type="match status" value="1"/>
</dbReference>
<sequence>MWVLLIEDEARLADSVRRGLEEEGYRVDVARDAEEGERLGLANAYDAFVVDWRLPKGDGKTLVERLRAEGKDQPVLMLTALADVEHRVAGLDAGADDYLPKPFAFEELVARLRALLRRPPLSDVERTVTVGPLTLDAERRRATMAGPRGEAVLTLRPKEYAMLEVFLRSADAALSRTVLAERVWGDALYVTDNALDVTVSGLRQRLDDAVKASGAPGAPWIETLRGVGYRLVPGEGAAGETGGAE</sequence>
<feature type="domain" description="OmpR/PhoB-type" evidence="9">
    <location>
        <begin position="125"/>
        <end position="233"/>
    </location>
</feature>
<gene>
    <name evidence="10" type="ORF">BSZ37_07725</name>
</gene>
<dbReference type="InterPro" id="IPR039420">
    <property type="entry name" value="WalR-like"/>
</dbReference>
<evidence type="ECO:0000256" key="1">
    <source>
        <dbReference type="ARBA" id="ARBA00022553"/>
    </source>
</evidence>
<reference evidence="10 11" key="1">
    <citation type="submission" date="2016-11" db="EMBL/GenBank/DDBJ databases">
        <title>Study of marine rhodopsin-containing bacteria.</title>
        <authorList>
            <person name="Yoshizawa S."/>
            <person name="Kumagai Y."/>
            <person name="Kogure K."/>
        </authorList>
    </citation>
    <scope>NUCLEOTIDE SEQUENCE [LARGE SCALE GENOMIC DNA]</scope>
    <source>
        <strain evidence="10 11">SAORIC-28</strain>
    </source>
</reference>
<keyword evidence="1 6" id="KW-0597">Phosphoprotein</keyword>
<dbReference type="EMBL" id="MQWD01000001">
    <property type="protein sequence ID" value="PAP76340.1"/>
    <property type="molecule type" value="Genomic_DNA"/>
</dbReference>
<dbReference type="PROSITE" id="PS51755">
    <property type="entry name" value="OMPR_PHOB"/>
    <property type="match status" value="1"/>
</dbReference>
<accession>A0A271IYY4</accession>
<dbReference type="SUPFAM" id="SSF46894">
    <property type="entry name" value="C-terminal effector domain of the bipartite response regulators"/>
    <property type="match status" value="1"/>
</dbReference>
<dbReference type="Pfam" id="PF00072">
    <property type="entry name" value="Response_reg"/>
    <property type="match status" value="1"/>
</dbReference>
<evidence type="ECO:0000256" key="2">
    <source>
        <dbReference type="ARBA" id="ARBA00023012"/>
    </source>
</evidence>
<dbReference type="Gene3D" id="6.10.250.690">
    <property type="match status" value="1"/>
</dbReference>
<dbReference type="InterPro" id="IPR011006">
    <property type="entry name" value="CheY-like_superfamily"/>
</dbReference>
<dbReference type="Proteomes" id="UP000216339">
    <property type="component" value="Unassembled WGS sequence"/>
</dbReference>
<dbReference type="CDD" id="cd00383">
    <property type="entry name" value="trans_reg_C"/>
    <property type="match status" value="1"/>
</dbReference>
<dbReference type="SMART" id="SM00448">
    <property type="entry name" value="REC"/>
    <property type="match status" value="1"/>
</dbReference>
<evidence type="ECO:0000256" key="5">
    <source>
        <dbReference type="ARBA" id="ARBA00023163"/>
    </source>
</evidence>
<protein>
    <submittedName>
        <fullName evidence="10">DNA-binding response regulator</fullName>
    </submittedName>
</protein>
<dbReference type="GO" id="GO:0005829">
    <property type="term" value="C:cytosol"/>
    <property type="evidence" value="ECO:0007669"/>
    <property type="project" value="TreeGrafter"/>
</dbReference>